<keyword evidence="2" id="KW-1185">Reference proteome</keyword>
<gene>
    <name evidence="1" type="ORF">FPZ44_23695</name>
</gene>
<proteinExistence type="predicted"/>
<dbReference type="RefSeq" id="WP_144994661.1">
    <property type="nucleotide sequence ID" value="NZ_VNJK01000006.1"/>
</dbReference>
<reference evidence="1 2" key="1">
    <citation type="submission" date="2019-07" db="EMBL/GenBank/DDBJ databases">
        <authorList>
            <person name="Kim J."/>
        </authorList>
    </citation>
    <scope>NUCLEOTIDE SEQUENCE [LARGE SCALE GENOMIC DNA]</scope>
    <source>
        <strain evidence="1 2">N4</strain>
    </source>
</reference>
<dbReference type="AlphaFoldDB" id="A0A559IEL9"/>
<protein>
    <submittedName>
        <fullName evidence="1">Uncharacterized protein</fullName>
    </submittedName>
</protein>
<comment type="caution">
    <text evidence="1">The sequence shown here is derived from an EMBL/GenBank/DDBJ whole genome shotgun (WGS) entry which is preliminary data.</text>
</comment>
<accession>A0A559IEL9</accession>
<dbReference type="OrthoDB" id="9839085at2"/>
<dbReference type="Proteomes" id="UP000318102">
    <property type="component" value="Unassembled WGS sequence"/>
</dbReference>
<name>A0A559IEL9_9BACL</name>
<dbReference type="EMBL" id="VNJK01000006">
    <property type="protein sequence ID" value="TVX85960.1"/>
    <property type="molecule type" value="Genomic_DNA"/>
</dbReference>
<sequence>MNESEIMRILAEETEDENYGAPVHQDKVFIIMWQSSKSGGTYTELRKSVRGKNRFLQGLSFHGVDLREIQVIEQPKLWIPERKVKTKKKGGFIGG</sequence>
<evidence type="ECO:0000313" key="1">
    <source>
        <dbReference type="EMBL" id="TVX85960.1"/>
    </source>
</evidence>
<organism evidence="1 2">
    <name type="scientific">Paenibacillus agilis</name>
    <dbReference type="NCBI Taxonomy" id="3020863"/>
    <lineage>
        <taxon>Bacteria</taxon>
        <taxon>Bacillati</taxon>
        <taxon>Bacillota</taxon>
        <taxon>Bacilli</taxon>
        <taxon>Bacillales</taxon>
        <taxon>Paenibacillaceae</taxon>
        <taxon>Paenibacillus</taxon>
    </lineage>
</organism>
<evidence type="ECO:0000313" key="2">
    <source>
        <dbReference type="Proteomes" id="UP000318102"/>
    </source>
</evidence>